<gene>
    <name evidence="1" type="ORF">N5D93_08435</name>
</gene>
<evidence type="ECO:0000313" key="2">
    <source>
        <dbReference type="Proteomes" id="UP001161094"/>
    </source>
</evidence>
<organism evidence="1 2">
    <name type="scientific">Achromobacter spanius</name>
    <dbReference type="NCBI Taxonomy" id="217203"/>
    <lineage>
        <taxon>Bacteria</taxon>
        <taxon>Pseudomonadati</taxon>
        <taxon>Pseudomonadota</taxon>
        <taxon>Betaproteobacteria</taxon>
        <taxon>Burkholderiales</taxon>
        <taxon>Alcaligenaceae</taxon>
        <taxon>Achromobacter</taxon>
    </lineage>
</organism>
<dbReference type="RefSeq" id="WP_259252382.1">
    <property type="nucleotide sequence ID" value="NZ_JAOCDZ010000005.1"/>
</dbReference>
<name>A0AA42IW79_9BURK</name>
<reference evidence="1" key="1">
    <citation type="submission" date="2022-09" db="EMBL/GenBank/DDBJ databases">
        <title>Intensive care unit water sources are persistently colonized with multi-drug resistant bacteria and are the site of extensive horizontal gene transfer of antibiotic resistance genes.</title>
        <authorList>
            <person name="Diorio-Toth L."/>
        </authorList>
    </citation>
    <scope>NUCLEOTIDE SEQUENCE</scope>
    <source>
        <strain evidence="1">GD03843</strain>
    </source>
</reference>
<dbReference type="AlphaFoldDB" id="A0AA42IW79"/>
<comment type="caution">
    <text evidence="1">The sequence shown here is derived from an EMBL/GenBank/DDBJ whole genome shotgun (WGS) entry which is preliminary data.</text>
</comment>
<dbReference type="EMBL" id="JAOCDZ010000005">
    <property type="protein sequence ID" value="MDH0735835.1"/>
    <property type="molecule type" value="Genomic_DNA"/>
</dbReference>
<protein>
    <submittedName>
        <fullName evidence="1">Uncharacterized protein</fullName>
    </submittedName>
</protein>
<accession>A0AA42IW79</accession>
<proteinExistence type="predicted"/>
<evidence type="ECO:0000313" key="1">
    <source>
        <dbReference type="EMBL" id="MDH0735835.1"/>
    </source>
</evidence>
<dbReference type="Proteomes" id="UP001161094">
    <property type="component" value="Unassembled WGS sequence"/>
</dbReference>
<sequence>MLILLLILRKKVTAQPEIWLAEKIRITWHFSLKFKGCANGREKGRSGAELNLSP</sequence>